<evidence type="ECO:0000256" key="1">
    <source>
        <dbReference type="ARBA" id="ARBA00022723"/>
    </source>
</evidence>
<comment type="caution">
    <text evidence="6">The sequence shown here is derived from an EMBL/GenBank/DDBJ whole genome shotgun (WGS) entry which is preliminary data.</text>
</comment>
<dbReference type="SUPFAM" id="SSF57716">
    <property type="entry name" value="Glucocorticoid receptor-like (DNA-binding domain)"/>
    <property type="match status" value="1"/>
</dbReference>
<feature type="zinc finger region" description="dksA C4-type" evidence="4">
    <location>
        <begin position="96"/>
        <end position="120"/>
    </location>
</feature>
<dbReference type="EMBL" id="BAVZ01000002">
    <property type="protein sequence ID" value="GAF07108.1"/>
    <property type="molecule type" value="Genomic_DNA"/>
</dbReference>
<keyword evidence="2" id="KW-0863">Zinc-finger</keyword>
<organism evidence="6 7">
    <name type="scientific">Paenibacillus pini JCM 16418</name>
    <dbReference type="NCBI Taxonomy" id="1236976"/>
    <lineage>
        <taxon>Bacteria</taxon>
        <taxon>Bacillati</taxon>
        <taxon>Bacillota</taxon>
        <taxon>Bacilli</taxon>
        <taxon>Bacillales</taxon>
        <taxon>Paenibacillaceae</taxon>
        <taxon>Paenibacillus</taxon>
    </lineage>
</organism>
<dbReference type="eggNOG" id="COG1734">
    <property type="taxonomic scope" value="Bacteria"/>
</dbReference>
<evidence type="ECO:0000259" key="5">
    <source>
        <dbReference type="Pfam" id="PF01258"/>
    </source>
</evidence>
<dbReference type="STRING" id="1236976.JCM16418_1097"/>
<evidence type="ECO:0000313" key="6">
    <source>
        <dbReference type="EMBL" id="GAF07108.1"/>
    </source>
</evidence>
<name>W7YHQ0_9BACL</name>
<evidence type="ECO:0000256" key="3">
    <source>
        <dbReference type="ARBA" id="ARBA00022833"/>
    </source>
</evidence>
<evidence type="ECO:0000256" key="2">
    <source>
        <dbReference type="ARBA" id="ARBA00022771"/>
    </source>
</evidence>
<dbReference type="Proteomes" id="UP000019364">
    <property type="component" value="Unassembled WGS sequence"/>
</dbReference>
<sequence>MDYHLTPHQLKKLRRELEQEKHDIELKDEQNDHYGLDESMRDETGELSQIDNHPADVATELYDRELDLSLQDHDDNTIFHINGALERMKSGTYGICQICGQPIPYERLEAVPSTAFCKDHSPKNDVSDYRPVEEEFLMPPFGRTSMDEHDDQNGFDGEDTWQIVENFGTSNSPAMAEGSDIQSYDEMEIEAYDELEGCVEPFESFVATDITGNDVTVIHNRQYERYMEQGEGVNVFESSENDD</sequence>
<dbReference type="PANTHER" id="PTHR33823:SF4">
    <property type="entry name" value="GENERAL STRESS PROTEIN 16O"/>
    <property type="match status" value="1"/>
</dbReference>
<evidence type="ECO:0000256" key="4">
    <source>
        <dbReference type="PROSITE-ProRule" id="PRU00510"/>
    </source>
</evidence>
<dbReference type="RefSeq" id="WP_036646744.1">
    <property type="nucleotide sequence ID" value="NZ_BAVZ01000002.1"/>
</dbReference>
<dbReference type="InterPro" id="IPR014240">
    <property type="entry name" value="YteA"/>
</dbReference>
<reference evidence="6 7" key="1">
    <citation type="journal article" date="2014" name="Genome Announc.">
        <title>Draft Genome Sequence of Paenibacillus pini JCM 16418T, Isolated from the Rhizosphere of Pine Tree.</title>
        <authorList>
            <person name="Yuki M."/>
            <person name="Oshima K."/>
            <person name="Suda W."/>
            <person name="Oshida Y."/>
            <person name="Kitamura K."/>
            <person name="Iida Y."/>
            <person name="Hattori M."/>
            <person name="Ohkuma M."/>
        </authorList>
    </citation>
    <scope>NUCLEOTIDE SEQUENCE [LARGE SCALE GENOMIC DNA]</scope>
    <source>
        <strain evidence="6 7">JCM 16418</strain>
    </source>
</reference>
<dbReference type="OrthoDB" id="9811543at2"/>
<dbReference type="Gene3D" id="1.20.120.910">
    <property type="entry name" value="DksA, coiled-coil domain"/>
    <property type="match status" value="1"/>
</dbReference>
<accession>W7YHQ0</accession>
<dbReference type="NCBIfam" id="TIGR02890">
    <property type="entry name" value="bacill_yteA"/>
    <property type="match status" value="1"/>
</dbReference>
<feature type="domain" description="Zinc finger DksA/TraR C4-type" evidence="5">
    <location>
        <begin position="91"/>
        <end position="119"/>
    </location>
</feature>
<proteinExistence type="predicted"/>
<dbReference type="AlphaFoldDB" id="W7YHQ0"/>
<dbReference type="PROSITE" id="PS51128">
    <property type="entry name" value="ZF_DKSA_2"/>
    <property type="match status" value="1"/>
</dbReference>
<dbReference type="GO" id="GO:0008270">
    <property type="term" value="F:zinc ion binding"/>
    <property type="evidence" value="ECO:0007669"/>
    <property type="project" value="UniProtKB-KW"/>
</dbReference>
<keyword evidence="7" id="KW-1185">Reference proteome</keyword>
<gene>
    <name evidence="6" type="ORF">JCM16418_1097</name>
</gene>
<dbReference type="SUPFAM" id="SSF109635">
    <property type="entry name" value="DnaK suppressor protein DksA, alpha-hairpin domain"/>
    <property type="match status" value="1"/>
</dbReference>
<protein>
    <submittedName>
        <fullName evidence="6">DnaK suppressor protein</fullName>
    </submittedName>
</protein>
<dbReference type="Pfam" id="PF01258">
    <property type="entry name" value="zf-dskA_traR"/>
    <property type="match status" value="1"/>
</dbReference>
<dbReference type="InterPro" id="IPR000962">
    <property type="entry name" value="Znf_DskA_TraR"/>
</dbReference>
<dbReference type="InterPro" id="IPR037187">
    <property type="entry name" value="DnaK_N"/>
</dbReference>
<dbReference type="PANTHER" id="PTHR33823">
    <property type="entry name" value="RNA POLYMERASE-BINDING TRANSCRIPTION FACTOR DKSA-RELATED"/>
    <property type="match status" value="1"/>
</dbReference>
<keyword evidence="3" id="KW-0862">Zinc</keyword>
<keyword evidence="1" id="KW-0479">Metal-binding</keyword>
<evidence type="ECO:0000313" key="7">
    <source>
        <dbReference type="Proteomes" id="UP000019364"/>
    </source>
</evidence>